<dbReference type="GO" id="GO:0061630">
    <property type="term" value="F:ubiquitin protein ligase activity"/>
    <property type="evidence" value="ECO:0007669"/>
    <property type="project" value="UniProtKB-EC"/>
</dbReference>
<dbReference type="InterPro" id="IPR031127">
    <property type="entry name" value="E3_UB_ligase_RBR"/>
</dbReference>
<dbReference type="Proteomes" id="UP000076580">
    <property type="component" value="Chromosome 01"/>
</dbReference>
<dbReference type="CDD" id="cd20335">
    <property type="entry name" value="BRcat_RBR"/>
    <property type="match status" value="1"/>
</dbReference>
<dbReference type="InterPro" id="IPR044066">
    <property type="entry name" value="TRIAD_supradom"/>
</dbReference>
<protein>
    <recommendedName>
        <fullName evidence="2">RBR-type E3 ubiquitin transferase</fullName>
        <ecNumber evidence="2">2.3.2.31</ecNumber>
    </recommendedName>
</protein>
<sequence length="692" mass="77434">MPKPPARPGRAMRSVSRSVDAEEPSMMEPPPTPPHLRRPSADVHRRPSRRDPSPRQIPREAREHCRYAEDPSASGVASDEEEGDFIEVIEELDEPRTPRARRQPGGDDYPGPQSRRRHRSQRGTELPSDDDDSLPRRSRRQGTTDRSTARDSADKSGSSRHGRRRKPDGTGDSRPPVSGGRLMTTPRHAPADNMQQHDHLPQRRGTVRSSCSRAGSVSTAGQTGRAPPDRLASSEKRAKERKPARRVECATCVGDVSASHAEILACGHAMCHACLEHIFRRSVADPQHMPPRCCTMDPIPLQLVDGLFDERWMRRWKRKFAEHSTQNRLRCPSRTCRQWFEPTNIGKGNDRWVTRCSHCGTKVCVLCSGWWHGSEECPVWEETARVLARTDEDCRERCYRCKAMVELQEDGDYVTCRCGAELCGICGAKWTSCDCRRSPSFDDGGYASDSLGRSNVPRPTVRRGGGDAYESEISATVRRGHDPVTMAVRRRPRWDAKPGRRARYSDDHDDEHDVMDAAGDMGGMGSASSHGIRGEYRRPSAREMGASFAADVGRDRGRDRGRDDSLERRLAYRLSETRAGAGLRQMAGPMSPPMSPPIRPPPTGPTRKGRRPRQHSLEEELYNSPSYATRLERIVTGCVPHSYDDEVEIRPPRGPRPSDMAGLTLPGAQGMNRVSQWRSFVEPGLPEREPVA</sequence>
<evidence type="ECO:0000313" key="11">
    <source>
        <dbReference type="EMBL" id="KYK59374.1"/>
    </source>
</evidence>
<dbReference type="Pfam" id="PF01485">
    <property type="entry name" value="IBR"/>
    <property type="match status" value="1"/>
</dbReference>
<evidence type="ECO:0000256" key="1">
    <source>
        <dbReference type="ARBA" id="ARBA00001798"/>
    </source>
</evidence>
<dbReference type="GeneID" id="63713147"/>
<keyword evidence="7" id="KW-0833">Ubl conjugation pathway</keyword>
<accession>A0A151GQH4</accession>
<evidence type="ECO:0000256" key="3">
    <source>
        <dbReference type="ARBA" id="ARBA00022679"/>
    </source>
</evidence>
<dbReference type="PANTHER" id="PTHR11685">
    <property type="entry name" value="RBR FAMILY RING FINGER AND IBR DOMAIN-CONTAINING"/>
    <property type="match status" value="1"/>
</dbReference>
<dbReference type="InterPro" id="IPR017907">
    <property type="entry name" value="Znf_RING_CS"/>
</dbReference>
<feature type="region of interest" description="Disordered" evidence="9">
    <location>
        <begin position="492"/>
        <end position="513"/>
    </location>
</feature>
<dbReference type="InterPro" id="IPR013083">
    <property type="entry name" value="Znf_RING/FYVE/PHD"/>
</dbReference>
<feature type="region of interest" description="Disordered" evidence="9">
    <location>
        <begin position="446"/>
        <end position="468"/>
    </location>
</feature>
<gene>
    <name evidence="11" type="ORF">DCS_00504</name>
</gene>
<feature type="region of interest" description="Disordered" evidence="9">
    <location>
        <begin position="1"/>
        <end position="244"/>
    </location>
</feature>
<keyword evidence="3" id="KW-0808">Transferase</keyword>
<evidence type="ECO:0000256" key="6">
    <source>
        <dbReference type="ARBA" id="ARBA00022771"/>
    </source>
</evidence>
<evidence type="ECO:0000256" key="4">
    <source>
        <dbReference type="ARBA" id="ARBA00022723"/>
    </source>
</evidence>
<evidence type="ECO:0000259" key="10">
    <source>
        <dbReference type="PROSITE" id="PS51873"/>
    </source>
</evidence>
<feature type="compositionally biased region" description="Polar residues" evidence="9">
    <location>
        <begin position="207"/>
        <end position="222"/>
    </location>
</feature>
<reference evidence="11 12" key="1">
    <citation type="journal article" date="2016" name="Sci. Rep.">
        <title>Insights into Adaptations to a Near-Obligate Nematode Endoparasitic Lifestyle from the Finished Genome of Drechmeria coniospora.</title>
        <authorList>
            <person name="Zhang L."/>
            <person name="Zhou Z."/>
            <person name="Guo Q."/>
            <person name="Fokkens L."/>
            <person name="Miskei M."/>
            <person name="Pocsi I."/>
            <person name="Zhang W."/>
            <person name="Chen M."/>
            <person name="Wang L."/>
            <person name="Sun Y."/>
            <person name="Donzelli B.G."/>
            <person name="Gibson D.M."/>
            <person name="Nelson D.R."/>
            <person name="Luo J.G."/>
            <person name="Rep M."/>
            <person name="Liu H."/>
            <person name="Yang S."/>
            <person name="Wang J."/>
            <person name="Krasnoff S.B."/>
            <person name="Xu Y."/>
            <person name="Molnar I."/>
            <person name="Lin M."/>
        </authorList>
    </citation>
    <scope>NUCLEOTIDE SEQUENCE [LARGE SCALE GENOMIC DNA]</scope>
    <source>
        <strain evidence="11 12">ARSEF 6962</strain>
    </source>
</reference>
<feature type="compositionally biased region" description="Basic and acidic residues" evidence="9">
    <location>
        <begin position="493"/>
        <end position="506"/>
    </location>
</feature>
<evidence type="ECO:0000256" key="9">
    <source>
        <dbReference type="SAM" id="MobiDB-lite"/>
    </source>
</evidence>
<dbReference type="GO" id="GO:0016567">
    <property type="term" value="P:protein ubiquitination"/>
    <property type="evidence" value="ECO:0007669"/>
    <property type="project" value="InterPro"/>
</dbReference>
<evidence type="ECO:0000256" key="8">
    <source>
        <dbReference type="ARBA" id="ARBA00022833"/>
    </source>
</evidence>
<evidence type="ECO:0000256" key="7">
    <source>
        <dbReference type="ARBA" id="ARBA00022786"/>
    </source>
</evidence>
<dbReference type="EC" id="2.3.2.31" evidence="2"/>
<dbReference type="Gene3D" id="3.30.40.10">
    <property type="entry name" value="Zinc/RING finger domain, C3HC4 (zinc finger)"/>
    <property type="match status" value="1"/>
</dbReference>
<keyword evidence="4" id="KW-0479">Metal-binding</keyword>
<dbReference type="SUPFAM" id="SSF57850">
    <property type="entry name" value="RING/U-box"/>
    <property type="match status" value="3"/>
</dbReference>
<dbReference type="PROSITE" id="PS51873">
    <property type="entry name" value="TRIAD"/>
    <property type="match status" value="1"/>
</dbReference>
<evidence type="ECO:0000256" key="5">
    <source>
        <dbReference type="ARBA" id="ARBA00022737"/>
    </source>
</evidence>
<keyword evidence="8" id="KW-0862">Zinc</keyword>
<proteinExistence type="predicted"/>
<feature type="region of interest" description="Disordered" evidence="9">
    <location>
        <begin position="579"/>
        <end position="621"/>
    </location>
</feature>
<dbReference type="RefSeq" id="XP_040658726.1">
    <property type="nucleotide sequence ID" value="XM_040797843.1"/>
</dbReference>
<dbReference type="InParanoid" id="A0A151GQH4"/>
<feature type="compositionally biased region" description="Pro residues" evidence="9">
    <location>
        <begin position="590"/>
        <end position="604"/>
    </location>
</feature>
<evidence type="ECO:0000256" key="2">
    <source>
        <dbReference type="ARBA" id="ARBA00012251"/>
    </source>
</evidence>
<comment type="catalytic activity">
    <reaction evidence="1">
        <text>[E2 ubiquitin-conjugating enzyme]-S-ubiquitinyl-L-cysteine + [acceptor protein]-L-lysine = [E2 ubiquitin-conjugating enzyme]-L-cysteine + [acceptor protein]-N(6)-ubiquitinyl-L-lysine.</text>
        <dbReference type="EC" id="2.3.2.31"/>
    </reaction>
</comment>
<dbReference type="Gene3D" id="1.20.120.1750">
    <property type="match status" value="1"/>
</dbReference>
<feature type="compositionally biased region" description="Basic and acidic residues" evidence="9">
    <location>
        <begin position="39"/>
        <end position="69"/>
    </location>
</feature>
<dbReference type="AlphaFoldDB" id="A0A151GQH4"/>
<keyword evidence="12" id="KW-1185">Reference proteome</keyword>
<feature type="domain" description="RING-type" evidence="10">
    <location>
        <begin position="245"/>
        <end position="447"/>
    </location>
</feature>
<feature type="compositionally biased region" description="Acidic residues" evidence="9">
    <location>
        <begin position="78"/>
        <end position="93"/>
    </location>
</feature>
<keyword evidence="6" id="KW-0863">Zinc-finger</keyword>
<dbReference type="PROSITE" id="PS00518">
    <property type="entry name" value="ZF_RING_1"/>
    <property type="match status" value="1"/>
</dbReference>
<keyword evidence="5" id="KW-0677">Repeat</keyword>
<organism evidence="11 12">
    <name type="scientific">Drechmeria coniospora</name>
    <name type="common">Nematophagous fungus</name>
    <name type="synonym">Meria coniospora</name>
    <dbReference type="NCBI Taxonomy" id="98403"/>
    <lineage>
        <taxon>Eukaryota</taxon>
        <taxon>Fungi</taxon>
        <taxon>Dikarya</taxon>
        <taxon>Ascomycota</taxon>
        <taxon>Pezizomycotina</taxon>
        <taxon>Sordariomycetes</taxon>
        <taxon>Hypocreomycetidae</taxon>
        <taxon>Hypocreales</taxon>
        <taxon>Ophiocordycipitaceae</taxon>
        <taxon>Drechmeria</taxon>
    </lineage>
</organism>
<dbReference type="InterPro" id="IPR002867">
    <property type="entry name" value="IBR_dom"/>
</dbReference>
<name>A0A151GQH4_DRECN</name>
<dbReference type="EMBL" id="LAYC01000001">
    <property type="protein sequence ID" value="KYK59374.1"/>
    <property type="molecule type" value="Genomic_DNA"/>
</dbReference>
<evidence type="ECO:0000313" key="12">
    <source>
        <dbReference type="Proteomes" id="UP000076580"/>
    </source>
</evidence>
<dbReference type="GO" id="GO:0008270">
    <property type="term" value="F:zinc ion binding"/>
    <property type="evidence" value="ECO:0007669"/>
    <property type="project" value="UniProtKB-KW"/>
</dbReference>
<comment type="caution">
    <text evidence="11">The sequence shown here is derived from an EMBL/GenBank/DDBJ whole genome shotgun (WGS) entry which is preliminary data.</text>
</comment>
<dbReference type="STRING" id="98403.A0A151GQH4"/>
<feature type="region of interest" description="Disordered" evidence="9">
    <location>
        <begin position="644"/>
        <end position="671"/>
    </location>
</feature>